<dbReference type="Gene3D" id="1.10.520.10">
    <property type="match status" value="1"/>
</dbReference>
<feature type="compositionally biased region" description="Low complexity" evidence="9">
    <location>
        <begin position="562"/>
        <end position="580"/>
    </location>
</feature>
<dbReference type="InterPro" id="IPR044831">
    <property type="entry name" value="Ccp1-like"/>
</dbReference>
<evidence type="ECO:0000256" key="2">
    <source>
        <dbReference type="ARBA" id="ARBA00005997"/>
    </source>
</evidence>
<dbReference type="PROSITE" id="PS50873">
    <property type="entry name" value="PEROXIDASE_4"/>
    <property type="match status" value="1"/>
</dbReference>
<dbReference type="PRINTS" id="PR00458">
    <property type="entry name" value="PEROXIDASE"/>
</dbReference>
<dbReference type="GO" id="GO:0034599">
    <property type="term" value="P:cellular response to oxidative stress"/>
    <property type="evidence" value="ECO:0007669"/>
    <property type="project" value="InterPro"/>
</dbReference>
<accession>A0A5C3MA15</accession>
<evidence type="ECO:0000256" key="7">
    <source>
        <dbReference type="ARBA" id="ARBA00023004"/>
    </source>
</evidence>
<evidence type="ECO:0000313" key="11">
    <source>
        <dbReference type="EMBL" id="TFK42304.1"/>
    </source>
</evidence>
<evidence type="ECO:0000256" key="9">
    <source>
        <dbReference type="SAM" id="MobiDB-lite"/>
    </source>
</evidence>
<name>A0A5C3MA15_9AGAR</name>
<dbReference type="SUPFAM" id="SSF48113">
    <property type="entry name" value="Heme-dependent peroxidases"/>
    <property type="match status" value="1"/>
</dbReference>
<reference evidence="11 12" key="1">
    <citation type="journal article" date="2019" name="Nat. Ecol. Evol.">
        <title>Megaphylogeny resolves global patterns of mushroom evolution.</title>
        <authorList>
            <person name="Varga T."/>
            <person name="Krizsan K."/>
            <person name="Foldi C."/>
            <person name="Dima B."/>
            <person name="Sanchez-Garcia M."/>
            <person name="Sanchez-Ramirez S."/>
            <person name="Szollosi G.J."/>
            <person name="Szarkandi J.G."/>
            <person name="Papp V."/>
            <person name="Albert L."/>
            <person name="Andreopoulos W."/>
            <person name="Angelini C."/>
            <person name="Antonin V."/>
            <person name="Barry K.W."/>
            <person name="Bougher N.L."/>
            <person name="Buchanan P."/>
            <person name="Buyck B."/>
            <person name="Bense V."/>
            <person name="Catcheside P."/>
            <person name="Chovatia M."/>
            <person name="Cooper J."/>
            <person name="Damon W."/>
            <person name="Desjardin D."/>
            <person name="Finy P."/>
            <person name="Geml J."/>
            <person name="Haridas S."/>
            <person name="Hughes K."/>
            <person name="Justo A."/>
            <person name="Karasinski D."/>
            <person name="Kautmanova I."/>
            <person name="Kiss B."/>
            <person name="Kocsube S."/>
            <person name="Kotiranta H."/>
            <person name="LaButti K.M."/>
            <person name="Lechner B.E."/>
            <person name="Liimatainen K."/>
            <person name="Lipzen A."/>
            <person name="Lukacs Z."/>
            <person name="Mihaltcheva S."/>
            <person name="Morgado L.N."/>
            <person name="Niskanen T."/>
            <person name="Noordeloos M.E."/>
            <person name="Ohm R.A."/>
            <person name="Ortiz-Santana B."/>
            <person name="Ovrebo C."/>
            <person name="Racz N."/>
            <person name="Riley R."/>
            <person name="Savchenko A."/>
            <person name="Shiryaev A."/>
            <person name="Soop K."/>
            <person name="Spirin V."/>
            <person name="Szebenyi C."/>
            <person name="Tomsovsky M."/>
            <person name="Tulloss R.E."/>
            <person name="Uehling J."/>
            <person name="Grigoriev I.V."/>
            <person name="Vagvolgyi C."/>
            <person name="Papp T."/>
            <person name="Martin F.M."/>
            <person name="Miettinen O."/>
            <person name="Hibbett D.S."/>
            <person name="Nagy L.G."/>
        </authorList>
    </citation>
    <scope>NUCLEOTIDE SEQUENCE [LARGE SCALE GENOMIC DNA]</scope>
    <source>
        <strain evidence="11 12">CBS 166.37</strain>
    </source>
</reference>
<dbReference type="STRING" id="68775.A0A5C3MA15"/>
<dbReference type="AlphaFoldDB" id="A0A5C3MA15"/>
<feature type="region of interest" description="Disordered" evidence="9">
    <location>
        <begin position="556"/>
        <end position="580"/>
    </location>
</feature>
<evidence type="ECO:0000259" key="10">
    <source>
        <dbReference type="PROSITE" id="PS50873"/>
    </source>
</evidence>
<dbReference type="Gene3D" id="1.10.420.10">
    <property type="entry name" value="Peroxidase, domain 2"/>
    <property type="match status" value="1"/>
</dbReference>
<dbReference type="InterPro" id="IPR010255">
    <property type="entry name" value="Haem_peroxidase_sf"/>
</dbReference>
<keyword evidence="6 8" id="KW-0560">Oxidoreductase</keyword>
<feature type="chain" id="PRO_5023155273" description="Peroxidase" evidence="8">
    <location>
        <begin position="23"/>
        <end position="601"/>
    </location>
</feature>
<feature type="signal peptide" evidence="8">
    <location>
        <begin position="1"/>
        <end position="22"/>
    </location>
</feature>
<evidence type="ECO:0000256" key="8">
    <source>
        <dbReference type="RuleBase" id="RU363051"/>
    </source>
</evidence>
<organism evidence="11 12">
    <name type="scientific">Crucibulum laeve</name>
    <dbReference type="NCBI Taxonomy" id="68775"/>
    <lineage>
        <taxon>Eukaryota</taxon>
        <taxon>Fungi</taxon>
        <taxon>Dikarya</taxon>
        <taxon>Basidiomycota</taxon>
        <taxon>Agaricomycotina</taxon>
        <taxon>Agaricomycetes</taxon>
        <taxon>Agaricomycetidae</taxon>
        <taxon>Agaricales</taxon>
        <taxon>Agaricineae</taxon>
        <taxon>Nidulariaceae</taxon>
        <taxon>Crucibulum</taxon>
    </lineage>
</organism>
<protein>
    <recommendedName>
        <fullName evidence="8">Peroxidase</fullName>
        <ecNumber evidence="8">1.11.1.-</ecNumber>
    </recommendedName>
</protein>
<keyword evidence="8" id="KW-0732">Signal</keyword>
<dbReference type="Pfam" id="PF00141">
    <property type="entry name" value="peroxidase"/>
    <property type="match status" value="1"/>
</dbReference>
<evidence type="ECO:0000256" key="5">
    <source>
        <dbReference type="ARBA" id="ARBA00022723"/>
    </source>
</evidence>
<sequence>MNHNLKLALVLCLSVFTDLSFGYRWPSPQYDALEGYLYEGRRADGTSLAALVHPCRKRTGTLASIPAEWLRIAFHDMATHNVDDGTGGLDGSIAYELDRGENFGSGFNQTLSDFETFPNKYVSRADVIALGAVLAVSTCGGPIIPYRGGRVDVYTAGPTGVPEPQQDINTHTEMFRKQGFSQSEMIKLVACGHSFGGVRNTDFPQLVPADPSKSVNIKNFDTTDNFDNVVVTQYLDGSTQNVLVVSDNKTMVSDLRVFASDGNSTMHSLASADTYNTECTSVLERMINTVAHGVTLTDEITLLPAKVTLAQLTIEQSKLVFKSSLRLTNPINGTINKNRTVRMLWCDRNGDSQDCKGNTRYAQSVNTVTESPDLSPVTLKLGLFFINYQFIVPIDSTASISKFWFEVDEHDGSKVTVYNNEGDNYVVDQDQVIFIPTMSKAEFRSNSTEAKVYTNRNSETFTKVYTFTAAVRDGVNPSRVYIDAQDDAFGDFLQPFNSTIDLTLNSTAGTVQGYKLYTGTVKDVGFQLMIDVHADTDGTTHTVNVPEVSNLDNTVLTAPATPSSQTSSGSSSSSSSSSWRSVPWTSVSLALIFGFTTLLLS</sequence>
<dbReference type="Proteomes" id="UP000308652">
    <property type="component" value="Unassembled WGS sequence"/>
</dbReference>
<comment type="function">
    <text evidence="1">Destroys radicals which are normally produced within the cells and which are toxic to biological systems.</text>
</comment>
<evidence type="ECO:0000313" key="12">
    <source>
        <dbReference type="Proteomes" id="UP000308652"/>
    </source>
</evidence>
<dbReference type="PANTHER" id="PTHR31356">
    <property type="entry name" value="THYLAKOID LUMENAL 29 KDA PROTEIN, CHLOROPLASTIC-RELATED"/>
    <property type="match status" value="1"/>
</dbReference>
<dbReference type="EMBL" id="ML213592">
    <property type="protein sequence ID" value="TFK42304.1"/>
    <property type="molecule type" value="Genomic_DNA"/>
</dbReference>
<keyword evidence="5" id="KW-0479">Metal-binding</keyword>
<keyword evidence="3 8" id="KW-0575">Peroxidase</keyword>
<dbReference type="PANTHER" id="PTHR31356:SF53">
    <property type="entry name" value="HEME PEROXIDASE"/>
    <property type="match status" value="1"/>
</dbReference>
<evidence type="ECO:0000256" key="4">
    <source>
        <dbReference type="ARBA" id="ARBA00022617"/>
    </source>
</evidence>
<dbReference type="EC" id="1.11.1.-" evidence="8"/>
<dbReference type="OrthoDB" id="5985073at2759"/>
<dbReference type="PRINTS" id="PR00459">
    <property type="entry name" value="ASPEROXIDASE"/>
</dbReference>
<keyword evidence="7" id="KW-0408">Iron</keyword>
<dbReference type="GO" id="GO:0042744">
    <property type="term" value="P:hydrogen peroxide catabolic process"/>
    <property type="evidence" value="ECO:0007669"/>
    <property type="project" value="TreeGrafter"/>
</dbReference>
<evidence type="ECO:0000256" key="6">
    <source>
        <dbReference type="ARBA" id="ARBA00023002"/>
    </source>
</evidence>
<keyword evidence="12" id="KW-1185">Reference proteome</keyword>
<evidence type="ECO:0000256" key="1">
    <source>
        <dbReference type="ARBA" id="ARBA00003917"/>
    </source>
</evidence>
<gene>
    <name evidence="11" type="ORF">BDQ12DRAFT_675974</name>
</gene>
<dbReference type="GO" id="GO:0046872">
    <property type="term" value="F:metal ion binding"/>
    <property type="evidence" value="ECO:0007669"/>
    <property type="project" value="UniProtKB-UniRule"/>
</dbReference>
<dbReference type="InterPro" id="IPR002207">
    <property type="entry name" value="Peroxidase_I"/>
</dbReference>
<comment type="similarity">
    <text evidence="2">Belongs to the peroxidase family. Cytochrome c peroxidase subfamily.</text>
</comment>
<evidence type="ECO:0000256" key="3">
    <source>
        <dbReference type="ARBA" id="ARBA00022559"/>
    </source>
</evidence>
<dbReference type="GO" id="GO:0004601">
    <property type="term" value="F:peroxidase activity"/>
    <property type="evidence" value="ECO:0007669"/>
    <property type="project" value="UniProtKB-KW"/>
</dbReference>
<dbReference type="InterPro" id="IPR002016">
    <property type="entry name" value="Haem_peroxidase"/>
</dbReference>
<proteinExistence type="inferred from homology"/>
<feature type="domain" description="Plant heme peroxidase family profile" evidence="10">
    <location>
        <begin position="64"/>
        <end position="272"/>
    </location>
</feature>
<dbReference type="GO" id="GO:0000302">
    <property type="term" value="P:response to reactive oxygen species"/>
    <property type="evidence" value="ECO:0007669"/>
    <property type="project" value="TreeGrafter"/>
</dbReference>
<dbReference type="GO" id="GO:0020037">
    <property type="term" value="F:heme binding"/>
    <property type="evidence" value="ECO:0007669"/>
    <property type="project" value="UniProtKB-UniRule"/>
</dbReference>
<keyword evidence="4" id="KW-0349">Heme</keyword>